<evidence type="ECO:0000256" key="6">
    <source>
        <dbReference type="SAM" id="MobiDB-lite"/>
    </source>
</evidence>
<feature type="domain" description="MBD" evidence="7">
    <location>
        <begin position="148"/>
        <end position="213"/>
    </location>
</feature>
<evidence type="ECO:0000256" key="3">
    <source>
        <dbReference type="ARBA" id="ARBA00023125"/>
    </source>
</evidence>
<dbReference type="GO" id="GO:0005634">
    <property type="term" value="C:nucleus"/>
    <property type="evidence" value="ECO:0007669"/>
    <property type="project" value="UniProtKB-SubCell"/>
</dbReference>
<comment type="caution">
    <text evidence="8">The sequence shown here is derived from an EMBL/GenBank/DDBJ whole genome shotgun (WGS) entry which is preliminary data.</text>
</comment>
<proteinExistence type="predicted"/>
<sequence length="442" mass="48889">MASSSANSNTENSQNIMTSWQITPYVPPPPILLNDQNSGINHQTNDYSFATENFDAPVQEMIENMDLLSPDPVSFSLPQDAVTPGALVVVGETTRRRRSLTTTKIIALSYVSIGYYKNHENPDGYTLKMHDQISLPESEEMTPPSVTDDSGMLPYPDLLKGWTKETRERRNGMKDKFYFHPSSKKMFRSKVEVFNFIKTRNHLKDHKKSTEELQGPPQGVNLLAASSSISMSNDKKRKYSSVGSKSMKMRFFPVAFVKTREQMEVEEFLADAYNNLMNSSPAPVPAPAPPAPAPAPAAPAPAPAPAPVVGEEMKTASTVGPIFSDAQRKLLHDLENEVINGEDEIPEDIEKMLQELTGEADINVVVQENQGNPHVEPAVVVNPPRDAEDVQAQMNNLSREEIEVIELFTGGIGKGQDNQVVEYDGLDYSEMLFDPIPKGNLP</sequence>
<feature type="region of interest" description="Disordered" evidence="6">
    <location>
        <begin position="282"/>
        <end position="306"/>
    </location>
</feature>
<dbReference type="AlphaFoldDB" id="A0ABD3AL41"/>
<dbReference type="EMBL" id="JBJUIK010000003">
    <property type="protein sequence ID" value="KAL3531813.1"/>
    <property type="molecule type" value="Genomic_DNA"/>
</dbReference>
<organism evidence="8 9">
    <name type="scientific">Cinchona calisaya</name>
    <dbReference type="NCBI Taxonomy" id="153742"/>
    <lineage>
        <taxon>Eukaryota</taxon>
        <taxon>Viridiplantae</taxon>
        <taxon>Streptophyta</taxon>
        <taxon>Embryophyta</taxon>
        <taxon>Tracheophyta</taxon>
        <taxon>Spermatophyta</taxon>
        <taxon>Magnoliopsida</taxon>
        <taxon>eudicotyledons</taxon>
        <taxon>Gunneridae</taxon>
        <taxon>Pentapetalae</taxon>
        <taxon>asterids</taxon>
        <taxon>lamiids</taxon>
        <taxon>Gentianales</taxon>
        <taxon>Rubiaceae</taxon>
        <taxon>Cinchonoideae</taxon>
        <taxon>Cinchoneae</taxon>
        <taxon>Cinchona</taxon>
    </lineage>
</organism>
<keyword evidence="3" id="KW-0238">DNA-binding</keyword>
<keyword evidence="9" id="KW-1185">Reference proteome</keyword>
<evidence type="ECO:0000256" key="4">
    <source>
        <dbReference type="ARBA" id="ARBA00023163"/>
    </source>
</evidence>
<dbReference type="InterPro" id="IPR001739">
    <property type="entry name" value="Methyl_CpG_DNA-bd"/>
</dbReference>
<dbReference type="GO" id="GO:0003677">
    <property type="term" value="F:DNA binding"/>
    <property type="evidence" value="ECO:0007669"/>
    <property type="project" value="UniProtKB-KW"/>
</dbReference>
<evidence type="ECO:0000256" key="1">
    <source>
        <dbReference type="ARBA" id="ARBA00004123"/>
    </source>
</evidence>
<name>A0ABD3AL41_9GENT</name>
<reference evidence="8 9" key="1">
    <citation type="submission" date="2024-11" db="EMBL/GenBank/DDBJ databases">
        <title>A near-complete genome assembly of Cinchona calisaya.</title>
        <authorList>
            <person name="Lian D.C."/>
            <person name="Zhao X.W."/>
            <person name="Wei L."/>
        </authorList>
    </citation>
    <scope>NUCLEOTIDE SEQUENCE [LARGE SCALE GENOMIC DNA]</scope>
    <source>
        <tissue evidence="8">Nenye</tissue>
    </source>
</reference>
<evidence type="ECO:0000259" key="7">
    <source>
        <dbReference type="PROSITE" id="PS50982"/>
    </source>
</evidence>
<evidence type="ECO:0000313" key="8">
    <source>
        <dbReference type="EMBL" id="KAL3531813.1"/>
    </source>
</evidence>
<dbReference type="Pfam" id="PF01429">
    <property type="entry name" value="MBD"/>
    <property type="match status" value="1"/>
</dbReference>
<dbReference type="SUPFAM" id="SSF54171">
    <property type="entry name" value="DNA-binding domain"/>
    <property type="match status" value="1"/>
</dbReference>
<evidence type="ECO:0000256" key="5">
    <source>
        <dbReference type="ARBA" id="ARBA00023242"/>
    </source>
</evidence>
<evidence type="ECO:0000313" key="9">
    <source>
        <dbReference type="Proteomes" id="UP001630127"/>
    </source>
</evidence>
<keyword evidence="2" id="KW-0805">Transcription regulation</keyword>
<accession>A0ABD3AL41</accession>
<comment type="subcellular location">
    <subcellularLocation>
        <location evidence="1">Nucleus</location>
    </subcellularLocation>
</comment>
<gene>
    <name evidence="8" type="ORF">ACH5RR_005334</name>
</gene>
<keyword evidence="5" id="KW-0539">Nucleus</keyword>
<dbReference type="PROSITE" id="PS50982">
    <property type="entry name" value="MBD"/>
    <property type="match status" value="1"/>
</dbReference>
<dbReference type="Proteomes" id="UP001630127">
    <property type="component" value="Unassembled WGS sequence"/>
</dbReference>
<dbReference type="InterPro" id="IPR016177">
    <property type="entry name" value="DNA-bd_dom_sf"/>
</dbReference>
<evidence type="ECO:0000256" key="2">
    <source>
        <dbReference type="ARBA" id="ARBA00023015"/>
    </source>
</evidence>
<protein>
    <recommendedName>
        <fullName evidence="7">MBD domain-containing protein</fullName>
    </recommendedName>
</protein>
<keyword evidence="4" id="KW-0804">Transcription</keyword>
<dbReference type="Gene3D" id="3.30.890.10">
    <property type="entry name" value="Methyl-cpg-binding Protein 2, Chain A"/>
    <property type="match status" value="1"/>
</dbReference>